<dbReference type="Proteomes" id="UP000654004">
    <property type="component" value="Unassembled WGS sequence"/>
</dbReference>
<feature type="compositionally biased region" description="Polar residues" evidence="1">
    <location>
        <begin position="77"/>
        <end position="87"/>
    </location>
</feature>
<evidence type="ECO:0000256" key="2">
    <source>
        <dbReference type="SAM" id="SignalP"/>
    </source>
</evidence>
<dbReference type="RefSeq" id="WP_188952187.1">
    <property type="nucleotide sequence ID" value="NZ_BMQW01000001.1"/>
</dbReference>
<protein>
    <submittedName>
        <fullName evidence="3">Uncharacterized protein</fullName>
    </submittedName>
</protein>
<gene>
    <name evidence="3" type="ORF">GCM10009410_00120</name>
</gene>
<dbReference type="EMBL" id="BMQW01000001">
    <property type="protein sequence ID" value="GGP72701.1"/>
    <property type="molecule type" value="Genomic_DNA"/>
</dbReference>
<feature type="region of interest" description="Disordered" evidence="1">
    <location>
        <begin position="68"/>
        <end position="87"/>
    </location>
</feature>
<proteinExistence type="predicted"/>
<name>A0ABQ2QDM6_9GAMM</name>
<evidence type="ECO:0000313" key="3">
    <source>
        <dbReference type="EMBL" id="GGP72701.1"/>
    </source>
</evidence>
<sequence length="87" mass="9125">MTLNPINITLLTLSLVASAAVFANPPGGKPPQEAIDACASSSENTQVSFETRRGDTLEATCKMIDGELVAVPDNAPDDSNQPPKKRS</sequence>
<reference evidence="4" key="1">
    <citation type="journal article" date="2019" name="Int. J. Syst. Evol. Microbiol.">
        <title>The Global Catalogue of Microorganisms (GCM) 10K type strain sequencing project: providing services to taxonomists for standard genome sequencing and annotation.</title>
        <authorList>
            <consortium name="The Broad Institute Genomics Platform"/>
            <consortium name="The Broad Institute Genome Sequencing Center for Infectious Disease"/>
            <person name="Wu L."/>
            <person name="Ma J."/>
        </authorList>
    </citation>
    <scope>NUCLEOTIDE SEQUENCE [LARGE SCALE GENOMIC DNA]</scope>
    <source>
        <strain evidence="4">JCM 32305</strain>
    </source>
</reference>
<organism evidence="3 4">
    <name type="scientific">Shewanella ulleungensis</name>
    <dbReference type="NCBI Taxonomy" id="2282699"/>
    <lineage>
        <taxon>Bacteria</taxon>
        <taxon>Pseudomonadati</taxon>
        <taxon>Pseudomonadota</taxon>
        <taxon>Gammaproteobacteria</taxon>
        <taxon>Alteromonadales</taxon>
        <taxon>Shewanellaceae</taxon>
        <taxon>Shewanella</taxon>
    </lineage>
</organism>
<keyword evidence="4" id="KW-1185">Reference proteome</keyword>
<evidence type="ECO:0000256" key="1">
    <source>
        <dbReference type="SAM" id="MobiDB-lite"/>
    </source>
</evidence>
<accession>A0ABQ2QDM6</accession>
<keyword evidence="2" id="KW-0732">Signal</keyword>
<feature type="signal peptide" evidence="2">
    <location>
        <begin position="1"/>
        <end position="19"/>
    </location>
</feature>
<evidence type="ECO:0000313" key="4">
    <source>
        <dbReference type="Proteomes" id="UP000654004"/>
    </source>
</evidence>
<comment type="caution">
    <text evidence="3">The sequence shown here is derived from an EMBL/GenBank/DDBJ whole genome shotgun (WGS) entry which is preliminary data.</text>
</comment>
<feature type="chain" id="PRO_5045668465" evidence="2">
    <location>
        <begin position="20"/>
        <end position="87"/>
    </location>
</feature>